<dbReference type="GO" id="GO:0005198">
    <property type="term" value="F:structural molecule activity"/>
    <property type="evidence" value="ECO:0007669"/>
    <property type="project" value="TreeGrafter"/>
</dbReference>
<dbReference type="EMBL" id="HACM01000891">
    <property type="protein sequence ID" value="CRZ01333.1"/>
    <property type="molecule type" value="Transcribed_RNA"/>
</dbReference>
<dbReference type="SUPFAM" id="SSF46785">
    <property type="entry name" value="Winged helix' DNA-binding domain"/>
    <property type="match status" value="2"/>
</dbReference>
<dbReference type="Gene3D" id="1.10.10.10">
    <property type="entry name" value="Winged helix-like DNA-binding domain superfamily/Winged helix DNA-binding domain"/>
    <property type="match status" value="1"/>
</dbReference>
<dbReference type="InterPro" id="IPR014041">
    <property type="entry name" value="ESCRT-II_cplx_Vps25-sub_N"/>
</dbReference>
<organism evidence="4">
    <name type="scientific">Spongospora subterranea</name>
    <dbReference type="NCBI Taxonomy" id="70186"/>
    <lineage>
        <taxon>Eukaryota</taxon>
        <taxon>Sar</taxon>
        <taxon>Rhizaria</taxon>
        <taxon>Endomyxa</taxon>
        <taxon>Phytomyxea</taxon>
        <taxon>Plasmodiophorida</taxon>
        <taxon>Plasmodiophoridae</taxon>
        <taxon>Spongospora</taxon>
    </lineage>
</organism>
<keyword evidence="3" id="KW-0653">Protein transport</keyword>
<evidence type="ECO:0000256" key="1">
    <source>
        <dbReference type="ARBA" id="ARBA00009674"/>
    </source>
</evidence>
<evidence type="ECO:0000256" key="2">
    <source>
        <dbReference type="ARBA" id="ARBA00022448"/>
    </source>
</evidence>
<dbReference type="Gene3D" id="1.10.10.570">
    <property type="entry name" value="Winged helix' DNA-binding domain. Chain C. Domain 1"/>
    <property type="match status" value="1"/>
</dbReference>
<dbReference type="PANTHER" id="PTHR13149:SF0">
    <property type="entry name" value="VACUOLAR PROTEIN-SORTING-ASSOCIATED PROTEIN 25"/>
    <property type="match status" value="1"/>
</dbReference>
<reference evidence="4" key="1">
    <citation type="submission" date="2015-04" db="EMBL/GenBank/DDBJ databases">
        <title>The genome sequence of the plant pathogenic Rhizarian Plasmodiophora brassicae reveals insights in its biotrophic life cycle and the origin of chitin synthesis.</title>
        <authorList>
            <person name="Schwelm A."/>
            <person name="Fogelqvist J."/>
            <person name="Knaust A."/>
            <person name="Julke S."/>
            <person name="Lilja T."/>
            <person name="Dhandapani V."/>
            <person name="Bonilla-Rosso G."/>
            <person name="Karlsson M."/>
            <person name="Shevchenko A."/>
            <person name="Choi S.R."/>
            <person name="Kim H.G."/>
            <person name="Park J.Y."/>
            <person name="Lim Y.P."/>
            <person name="Ludwig-Muller J."/>
            <person name="Dixelius C."/>
        </authorList>
    </citation>
    <scope>NUCLEOTIDE SEQUENCE</scope>
    <source>
        <tissue evidence="4">Potato root galls</tissue>
    </source>
</reference>
<dbReference type="GO" id="GO:0000814">
    <property type="term" value="C:ESCRT II complex"/>
    <property type="evidence" value="ECO:0007669"/>
    <property type="project" value="InterPro"/>
</dbReference>
<dbReference type="GO" id="GO:0043328">
    <property type="term" value="P:protein transport to vacuole involved in ubiquitin-dependent protein catabolic process via the multivesicular body sorting pathway"/>
    <property type="evidence" value="ECO:0007669"/>
    <property type="project" value="TreeGrafter"/>
</dbReference>
<comment type="similarity">
    <text evidence="1">Belongs to the VPS25 family.</text>
</comment>
<name>A0A0H5QH89_9EUKA</name>
<dbReference type="Pfam" id="PF05871">
    <property type="entry name" value="ESCRT-II"/>
    <property type="match status" value="1"/>
</dbReference>
<keyword evidence="2" id="KW-0813">Transport</keyword>
<dbReference type="InterPro" id="IPR008570">
    <property type="entry name" value="ESCRT-II_cplx_Vps25-sub"/>
</dbReference>
<dbReference type="PANTHER" id="PTHR13149">
    <property type="entry name" value="VACUOLAR PROTEIN SORTING-ASSOCIATED PROTEIN VPS25"/>
    <property type="match status" value="1"/>
</dbReference>
<dbReference type="InterPro" id="IPR036390">
    <property type="entry name" value="WH_DNA-bd_sf"/>
</dbReference>
<evidence type="ECO:0000256" key="3">
    <source>
        <dbReference type="ARBA" id="ARBA00022927"/>
    </source>
</evidence>
<accession>A0A0H5QH89</accession>
<dbReference type="AlphaFoldDB" id="A0A0H5QH89"/>
<evidence type="ECO:0000313" key="4">
    <source>
        <dbReference type="EMBL" id="CRZ01333.1"/>
    </source>
</evidence>
<dbReference type="InterPro" id="IPR036388">
    <property type="entry name" value="WH-like_DNA-bd_sf"/>
</dbReference>
<proteinExistence type="inferred from homology"/>
<dbReference type="GO" id="GO:0042803">
    <property type="term" value="F:protein homodimerization activity"/>
    <property type="evidence" value="ECO:0007669"/>
    <property type="project" value="TreeGrafter"/>
</dbReference>
<evidence type="ECO:0008006" key="5">
    <source>
        <dbReference type="Google" id="ProtNLM"/>
    </source>
</evidence>
<protein>
    <recommendedName>
        <fullName evidence="5">Vacuolar protein-sorting-associated protein 25</fullName>
    </recommendedName>
</protein>
<sequence>MAKENGPGATNMISFPPFYTLQPVLATRQKQLSMWIEVVLEYVERYKRPILYAEDKAESETPNLFYNPAINRRLSREGIQAVLEAMVANGNAIWRDASRSAVLVSAINITELSQILYQWAKDAGQLNDICTIYELHSGDHTVGHQFHGLDGQLLLASIQMLADKGQATVIPASSSDETGVKFLDT</sequence>